<name>A0A834FV31_RHOSS</name>
<protein>
    <recommendedName>
        <fullName evidence="2">DUF4283 domain-containing protein</fullName>
    </recommendedName>
</protein>
<sequence length="474" mass="51250">MNVPRLSSPTADAGAHSVTLLDYMEAISSPVNPISIPEDGPCPASSKPKWVDVVAPASIASSRMHLSYFPPQIRESKVVVCPPQDVIDQGSDRWNDCVVGYFLDKRVPFPLVKNIVMRIWEKFGIYDVLANDQGFFFFQFSKPDAYHSLMGSGLCHIAGKLMILKPWKPQMELTKERLSSIPIWVQFSNIPLEFWTEQGLSYIASALGKPLYADDLTEKGQRLSFAKICVEITVDSPLLDVIEVEYANGGSSLVKVKYPWTPLRCSECCVFGHTEARHTMPPAKARGPGTTVLPSALPPLGQEASLPSEEAIEQAMVRPSLPADEAIEQALVRPVGPVLNASNTLGHIPSSQKASGSPSFDVLLSPRVNTIVMPNGIASDLVVNNRGLVIHEGVGCSVDKGSPTTQGLGKYRCKNRCSNVFSILESTLPKNGQASDVLDPAELQKDSDLVIDSPQAPKKKGRGKGGGGGPPKKL</sequence>
<evidence type="ECO:0000256" key="1">
    <source>
        <dbReference type="SAM" id="MobiDB-lite"/>
    </source>
</evidence>
<reference evidence="3" key="1">
    <citation type="submission" date="2019-11" db="EMBL/GenBank/DDBJ databases">
        <authorList>
            <person name="Liu Y."/>
            <person name="Hou J."/>
            <person name="Li T.-Q."/>
            <person name="Guan C.-H."/>
            <person name="Wu X."/>
            <person name="Wu H.-Z."/>
            <person name="Ling F."/>
            <person name="Zhang R."/>
            <person name="Shi X.-G."/>
            <person name="Ren J.-P."/>
            <person name="Chen E.-F."/>
            <person name="Sun J.-M."/>
        </authorList>
    </citation>
    <scope>NUCLEOTIDE SEQUENCE</scope>
    <source>
        <strain evidence="3">Adult_tree_wgs_1</strain>
        <tissue evidence="3">Leaves</tissue>
    </source>
</reference>
<comment type="caution">
    <text evidence="3">The sequence shown here is derived from an EMBL/GenBank/DDBJ whole genome shotgun (WGS) entry which is preliminary data.</text>
</comment>
<keyword evidence="4" id="KW-1185">Reference proteome</keyword>
<dbReference type="Proteomes" id="UP000626092">
    <property type="component" value="Unassembled WGS sequence"/>
</dbReference>
<proteinExistence type="predicted"/>
<gene>
    <name evidence="3" type="ORF">RHSIM_RhsimUnG0127600</name>
</gene>
<feature type="region of interest" description="Disordered" evidence="1">
    <location>
        <begin position="432"/>
        <end position="474"/>
    </location>
</feature>
<organism evidence="3 4">
    <name type="scientific">Rhododendron simsii</name>
    <name type="common">Sims's rhododendron</name>
    <dbReference type="NCBI Taxonomy" id="118357"/>
    <lineage>
        <taxon>Eukaryota</taxon>
        <taxon>Viridiplantae</taxon>
        <taxon>Streptophyta</taxon>
        <taxon>Embryophyta</taxon>
        <taxon>Tracheophyta</taxon>
        <taxon>Spermatophyta</taxon>
        <taxon>Magnoliopsida</taxon>
        <taxon>eudicotyledons</taxon>
        <taxon>Gunneridae</taxon>
        <taxon>Pentapetalae</taxon>
        <taxon>asterids</taxon>
        <taxon>Ericales</taxon>
        <taxon>Ericaceae</taxon>
        <taxon>Ericoideae</taxon>
        <taxon>Rhodoreae</taxon>
        <taxon>Rhododendron</taxon>
    </lineage>
</organism>
<evidence type="ECO:0000259" key="2">
    <source>
        <dbReference type="Pfam" id="PF14111"/>
    </source>
</evidence>
<evidence type="ECO:0000313" key="4">
    <source>
        <dbReference type="Proteomes" id="UP000626092"/>
    </source>
</evidence>
<dbReference type="InterPro" id="IPR025558">
    <property type="entry name" value="DUF4283"/>
</dbReference>
<dbReference type="OrthoDB" id="1461560at2759"/>
<evidence type="ECO:0000313" key="3">
    <source>
        <dbReference type="EMBL" id="KAF7113421.1"/>
    </source>
</evidence>
<feature type="compositionally biased region" description="Gly residues" evidence="1">
    <location>
        <begin position="464"/>
        <end position="474"/>
    </location>
</feature>
<dbReference type="InterPro" id="IPR040256">
    <property type="entry name" value="At4g02000-like"/>
</dbReference>
<accession>A0A834FV31</accession>
<dbReference type="PANTHER" id="PTHR31286">
    <property type="entry name" value="GLYCINE-RICH CELL WALL STRUCTURAL PROTEIN 1.8-LIKE"/>
    <property type="match status" value="1"/>
</dbReference>
<dbReference type="Pfam" id="PF14111">
    <property type="entry name" value="DUF4283"/>
    <property type="match status" value="1"/>
</dbReference>
<dbReference type="AlphaFoldDB" id="A0A834FV31"/>
<dbReference type="PANTHER" id="PTHR31286:SF180">
    <property type="entry name" value="OS10G0362600 PROTEIN"/>
    <property type="match status" value="1"/>
</dbReference>
<dbReference type="EMBL" id="WJXA01000289">
    <property type="protein sequence ID" value="KAF7113421.1"/>
    <property type="molecule type" value="Genomic_DNA"/>
</dbReference>
<feature type="domain" description="DUF4283" evidence="2">
    <location>
        <begin position="92"/>
        <end position="174"/>
    </location>
</feature>